<keyword evidence="4" id="KW-1185">Reference proteome</keyword>
<dbReference type="InterPro" id="IPR024705">
    <property type="entry name" value="Ssp411"/>
</dbReference>
<dbReference type="InterPro" id="IPR008928">
    <property type="entry name" value="6-hairpin_glycosidase_sf"/>
</dbReference>
<name>A0AA39ZE40_9PEZI</name>
<dbReference type="Pfam" id="PF03190">
    <property type="entry name" value="Thioredox_DsbH"/>
    <property type="match status" value="1"/>
</dbReference>
<proteinExistence type="predicted"/>
<dbReference type="EMBL" id="JAULSY010000045">
    <property type="protein sequence ID" value="KAK0669269.1"/>
    <property type="molecule type" value="Genomic_DNA"/>
</dbReference>
<dbReference type="InterPro" id="IPR036249">
    <property type="entry name" value="Thioredoxin-like_sf"/>
</dbReference>
<protein>
    <recommendedName>
        <fullName evidence="2">Spermatogenesis-associated protein 20-like TRX domain-containing protein</fullName>
    </recommendedName>
</protein>
<organism evidence="3 4">
    <name type="scientific">Cercophora samala</name>
    <dbReference type="NCBI Taxonomy" id="330535"/>
    <lineage>
        <taxon>Eukaryota</taxon>
        <taxon>Fungi</taxon>
        <taxon>Dikarya</taxon>
        <taxon>Ascomycota</taxon>
        <taxon>Pezizomycotina</taxon>
        <taxon>Sordariomycetes</taxon>
        <taxon>Sordariomycetidae</taxon>
        <taxon>Sordariales</taxon>
        <taxon>Lasiosphaeriaceae</taxon>
        <taxon>Cercophora</taxon>
    </lineage>
</organism>
<dbReference type="SUPFAM" id="SSF52833">
    <property type="entry name" value="Thioredoxin-like"/>
    <property type="match status" value="1"/>
</dbReference>
<dbReference type="PANTHER" id="PTHR42899:SF1">
    <property type="entry name" value="SPERMATOGENESIS-ASSOCIATED PROTEIN 20"/>
    <property type="match status" value="1"/>
</dbReference>
<evidence type="ECO:0000256" key="1">
    <source>
        <dbReference type="SAM" id="MobiDB-lite"/>
    </source>
</evidence>
<sequence>MMSAQLQQQQSGAEGTAPPASGNQSQGSGALPPLRNRASESKSPYVLLHADTPVAWQPMSEEALARARAENKPIYMHIGFLADHLCHLTWRDTFHNPTVAAFLNEHFVPIIVDREERPDLDTIYQNYSVAVNSISGWPLHLFFTPELEPFFANTYLPAPGTVGEEGEVCDLLTISQSNHRLWVEKEQKCREEAAKELEGLEKFVQEGALPIARTSNATAASDSDIEVDLDHVELAVSRIAKLFDPVHGGFGQHGEPKFPNPARLSFLLRLKECPAVVRDVIGGDEDVERATKMAIQTLDKMKNSGLRDHIGEGFMRMSSTSDWNMPHFEKMVGDNALLLGVYLDAWLGNTKDAKLTSDDKFPDVVLGLADYLISPIIQLQNGGFISSEAAYSYYRKGEQHMTNGTFYLWTHREFDDVLGPEASNIAAAFWNVQEDGNVPQERDPSDEFLNQNILSAGKDIHELSTQHGLPVEEISRIIASAKQKLLAHRDKERVRPPRDTKIIAGVNGMVISALSRTQAAAEAVGHSNKLYIKHAEKAAQFIHDNLWLKDKNTGDANGEAKPGNKVLHRHWNNGPSDTLAFADDYAFLIEGLLDLYEATLSTVWLNWAQELQETQNRLFYDSPSPANASQSRRSACSGGFYSTELQTISNNIPRLKSAMDILIPSVNAVSVSNLYRLGSVFAESRYKQMALETIKAFDPELMEHHWIHQSLLASVITAKLGVEEVRIETRNAQSELAQLRLRARGRTRALMELK</sequence>
<gene>
    <name evidence="3" type="ORF">QBC41DRAFT_110660</name>
</gene>
<evidence type="ECO:0000313" key="4">
    <source>
        <dbReference type="Proteomes" id="UP001174997"/>
    </source>
</evidence>
<dbReference type="PANTHER" id="PTHR42899">
    <property type="entry name" value="SPERMATOGENESIS-ASSOCIATED PROTEIN 20"/>
    <property type="match status" value="1"/>
</dbReference>
<reference evidence="3" key="1">
    <citation type="submission" date="2023-06" db="EMBL/GenBank/DDBJ databases">
        <title>Genome-scale phylogeny and comparative genomics of the fungal order Sordariales.</title>
        <authorList>
            <consortium name="Lawrence Berkeley National Laboratory"/>
            <person name="Hensen N."/>
            <person name="Bonometti L."/>
            <person name="Westerberg I."/>
            <person name="Brannstrom I.O."/>
            <person name="Guillou S."/>
            <person name="Cros-Aarteil S."/>
            <person name="Calhoun S."/>
            <person name="Haridas S."/>
            <person name="Kuo A."/>
            <person name="Mondo S."/>
            <person name="Pangilinan J."/>
            <person name="Riley R."/>
            <person name="Labutti K."/>
            <person name="Andreopoulos B."/>
            <person name="Lipzen A."/>
            <person name="Chen C."/>
            <person name="Yanf M."/>
            <person name="Daum C."/>
            <person name="Ng V."/>
            <person name="Clum A."/>
            <person name="Steindorff A."/>
            <person name="Ohm R."/>
            <person name="Martin F."/>
            <person name="Silar P."/>
            <person name="Natvig D."/>
            <person name="Lalanne C."/>
            <person name="Gautier V."/>
            <person name="Ament-Velasquez S.L."/>
            <person name="Kruys A."/>
            <person name="Hutchinson M.I."/>
            <person name="Powell A.J."/>
            <person name="Barry K."/>
            <person name="Miller A.N."/>
            <person name="Grigoriev I.V."/>
            <person name="Debuchy R."/>
            <person name="Gladieux P."/>
            <person name="Thoren M.H."/>
            <person name="Johannesson H."/>
        </authorList>
    </citation>
    <scope>NUCLEOTIDE SEQUENCE</scope>
    <source>
        <strain evidence="3">CBS 307.81</strain>
    </source>
</reference>
<dbReference type="AlphaFoldDB" id="A0AA39ZE40"/>
<dbReference type="Proteomes" id="UP001174997">
    <property type="component" value="Unassembled WGS sequence"/>
</dbReference>
<accession>A0AA39ZE40</accession>
<comment type="caution">
    <text evidence="3">The sequence shown here is derived from an EMBL/GenBank/DDBJ whole genome shotgun (WGS) entry which is preliminary data.</text>
</comment>
<dbReference type="PIRSF" id="PIRSF006402">
    <property type="entry name" value="UCP006402_thioredoxin"/>
    <property type="match status" value="1"/>
</dbReference>
<dbReference type="GO" id="GO:0005975">
    <property type="term" value="P:carbohydrate metabolic process"/>
    <property type="evidence" value="ECO:0007669"/>
    <property type="project" value="InterPro"/>
</dbReference>
<evidence type="ECO:0000313" key="3">
    <source>
        <dbReference type="EMBL" id="KAK0669269.1"/>
    </source>
</evidence>
<feature type="region of interest" description="Disordered" evidence="1">
    <location>
        <begin position="1"/>
        <end position="36"/>
    </location>
</feature>
<dbReference type="InterPro" id="IPR004879">
    <property type="entry name" value="Ssp411-like_TRX"/>
</dbReference>
<evidence type="ECO:0000259" key="2">
    <source>
        <dbReference type="Pfam" id="PF03190"/>
    </source>
</evidence>
<feature type="compositionally biased region" description="Polar residues" evidence="1">
    <location>
        <begin position="1"/>
        <end position="13"/>
    </location>
</feature>
<dbReference type="SUPFAM" id="SSF48208">
    <property type="entry name" value="Six-hairpin glycosidases"/>
    <property type="match status" value="1"/>
</dbReference>
<feature type="domain" description="Spermatogenesis-associated protein 20-like TRX" evidence="2">
    <location>
        <begin position="36"/>
        <end position="197"/>
    </location>
</feature>
<dbReference type="Gene3D" id="3.40.30.10">
    <property type="entry name" value="Glutaredoxin"/>
    <property type="match status" value="1"/>
</dbReference>